<dbReference type="RefSeq" id="WP_216562665.1">
    <property type="nucleotide sequence ID" value="NZ_JAHLOH010000054.1"/>
</dbReference>
<reference evidence="3 4" key="1">
    <citation type="submission" date="2022-06" db="EMBL/GenBank/DDBJ databases">
        <title>Isolation of gut microbiota from human fecal samples.</title>
        <authorList>
            <person name="Pamer E.G."/>
            <person name="Barat B."/>
            <person name="Waligurski E."/>
            <person name="Medina S."/>
            <person name="Paddock L."/>
            <person name="Mostad J."/>
        </authorList>
    </citation>
    <scope>NUCLEOTIDE SEQUENCE [LARGE SCALE GENOMIC DNA]</scope>
    <source>
        <strain evidence="3 4">DFI.7.95</strain>
    </source>
</reference>
<dbReference type="PANTHER" id="PTHR11178:SF1">
    <property type="entry name" value="NFU1 IRON-SULFUR CLUSTER SCAFFOLD HOMOLOG, MITOCHONDRIAL"/>
    <property type="match status" value="1"/>
</dbReference>
<comment type="caution">
    <text evidence="3">The sequence shown here is derived from an EMBL/GenBank/DDBJ whole genome shotgun (WGS) entry which is preliminary data.</text>
</comment>
<feature type="domain" description="NIF system FeS cluster assembly NifU C-terminal" evidence="2">
    <location>
        <begin position="9"/>
        <end position="71"/>
    </location>
</feature>
<dbReference type="Pfam" id="PF01106">
    <property type="entry name" value="NifU"/>
    <property type="match status" value="1"/>
</dbReference>
<accession>A0ABT1SAB4</accession>
<comment type="similarity">
    <text evidence="1">Belongs to the NifU family.</text>
</comment>
<proteinExistence type="inferred from homology"/>
<keyword evidence="4" id="KW-1185">Reference proteome</keyword>
<name>A0ABT1SAB4_9FIRM</name>
<dbReference type="InterPro" id="IPR001075">
    <property type="entry name" value="NIF_FeS_clus_asmbl_NifU_C"/>
</dbReference>
<evidence type="ECO:0000259" key="2">
    <source>
        <dbReference type="Pfam" id="PF01106"/>
    </source>
</evidence>
<evidence type="ECO:0000313" key="4">
    <source>
        <dbReference type="Proteomes" id="UP001524478"/>
    </source>
</evidence>
<organism evidence="3 4">
    <name type="scientific">Tissierella carlieri</name>
    <dbReference type="NCBI Taxonomy" id="689904"/>
    <lineage>
        <taxon>Bacteria</taxon>
        <taxon>Bacillati</taxon>
        <taxon>Bacillota</taxon>
        <taxon>Tissierellia</taxon>
        <taxon>Tissierellales</taxon>
        <taxon>Tissierellaceae</taxon>
        <taxon>Tissierella</taxon>
    </lineage>
</organism>
<gene>
    <name evidence="3" type="ORF">NE686_09155</name>
</gene>
<evidence type="ECO:0000313" key="3">
    <source>
        <dbReference type="EMBL" id="MCQ4923250.1"/>
    </source>
</evidence>
<protein>
    <submittedName>
        <fullName evidence="3">NifU family protein</fullName>
    </submittedName>
</protein>
<dbReference type="PANTHER" id="PTHR11178">
    <property type="entry name" value="IRON-SULFUR CLUSTER SCAFFOLD PROTEIN NFU-RELATED"/>
    <property type="match status" value="1"/>
</dbReference>
<evidence type="ECO:0000256" key="1">
    <source>
        <dbReference type="ARBA" id="ARBA00006420"/>
    </source>
</evidence>
<dbReference type="EMBL" id="JANGAC010000006">
    <property type="protein sequence ID" value="MCQ4923250.1"/>
    <property type="molecule type" value="Genomic_DNA"/>
</dbReference>
<dbReference type="Proteomes" id="UP001524478">
    <property type="component" value="Unassembled WGS sequence"/>
</dbReference>
<sequence>MKDILLKEVEDVVDKFIRPQLKLHGGDIKVNSIIGKIMRITLTGNCHGCPSAQITTEEIVESILKEKLGDSIDKVILVNQVDEELLAFARKILNGGE</sequence>